<dbReference type="InterPro" id="IPR032675">
    <property type="entry name" value="LRR_dom_sf"/>
</dbReference>
<keyword evidence="4" id="KW-0547">Nucleotide-binding</keyword>
<dbReference type="Pfam" id="PF25019">
    <property type="entry name" value="LRR_R13L1-DRL21"/>
    <property type="match status" value="1"/>
</dbReference>
<evidence type="ECO:0000256" key="5">
    <source>
        <dbReference type="ARBA" id="ARBA00022821"/>
    </source>
</evidence>
<keyword evidence="3" id="KW-0677">Repeat</keyword>
<evidence type="ECO:0000259" key="10">
    <source>
        <dbReference type="Pfam" id="PF25019"/>
    </source>
</evidence>
<dbReference type="EMBL" id="MZ672761">
    <property type="protein sequence ID" value="UBY07360.1"/>
    <property type="molecule type" value="mRNA"/>
</dbReference>
<protein>
    <submittedName>
        <fullName evidence="11">NBS-LRR disease resistance protein</fullName>
    </submittedName>
</protein>
<evidence type="ECO:0000259" key="8">
    <source>
        <dbReference type="Pfam" id="PF18052"/>
    </source>
</evidence>
<accession>A0A8K1IAV9</accession>
<dbReference type="GO" id="GO:0043531">
    <property type="term" value="F:ADP binding"/>
    <property type="evidence" value="ECO:0007669"/>
    <property type="project" value="InterPro"/>
</dbReference>
<feature type="domain" description="Disease resistance protein winged helix" evidence="9">
    <location>
        <begin position="399"/>
        <end position="480"/>
    </location>
</feature>
<comment type="similarity">
    <text evidence="1">Belongs to the disease resistance NB-LRR family.</text>
</comment>
<evidence type="ECO:0000259" key="7">
    <source>
        <dbReference type="Pfam" id="PF00931"/>
    </source>
</evidence>
<keyword evidence="6" id="KW-0067">ATP-binding</keyword>
<dbReference type="Gene3D" id="3.40.50.300">
    <property type="entry name" value="P-loop containing nucleotide triphosphate hydrolases"/>
    <property type="match status" value="1"/>
</dbReference>
<keyword evidence="2" id="KW-0433">Leucine-rich repeat</keyword>
<evidence type="ECO:0000256" key="2">
    <source>
        <dbReference type="ARBA" id="ARBA00022614"/>
    </source>
</evidence>
<dbReference type="InterPro" id="IPR036388">
    <property type="entry name" value="WH-like_DNA-bd_sf"/>
</dbReference>
<organism evidence="11">
    <name type="scientific">Dasypyrum villosum</name>
    <dbReference type="NCBI Taxonomy" id="40247"/>
    <lineage>
        <taxon>Eukaryota</taxon>
        <taxon>Viridiplantae</taxon>
        <taxon>Streptophyta</taxon>
        <taxon>Embryophyta</taxon>
        <taxon>Tracheophyta</taxon>
        <taxon>Spermatophyta</taxon>
        <taxon>Magnoliopsida</taxon>
        <taxon>Liliopsida</taxon>
        <taxon>Poales</taxon>
        <taxon>Poaceae</taxon>
        <taxon>BOP clade</taxon>
        <taxon>Pooideae</taxon>
        <taxon>Triticodae</taxon>
        <taxon>Triticeae</taxon>
        <taxon>Triticinae</taxon>
        <taxon>Dasypyrum</taxon>
    </lineage>
</organism>
<dbReference type="InterPro" id="IPR027417">
    <property type="entry name" value="P-loop_NTPase"/>
</dbReference>
<keyword evidence="5" id="KW-0611">Plant defense</keyword>
<dbReference type="AlphaFoldDB" id="A0A8K1IAV9"/>
<dbReference type="InterPro" id="IPR056789">
    <property type="entry name" value="LRR_R13L1-DRL21"/>
</dbReference>
<dbReference type="Gene3D" id="1.10.8.430">
    <property type="entry name" value="Helical domain of apoptotic protease-activating factors"/>
    <property type="match status" value="1"/>
</dbReference>
<evidence type="ECO:0000256" key="1">
    <source>
        <dbReference type="ARBA" id="ARBA00008894"/>
    </source>
</evidence>
<dbReference type="InterPro" id="IPR002182">
    <property type="entry name" value="NB-ARC"/>
</dbReference>
<dbReference type="GO" id="GO:0005524">
    <property type="term" value="F:ATP binding"/>
    <property type="evidence" value="ECO:0007669"/>
    <property type="project" value="UniProtKB-KW"/>
</dbReference>
<dbReference type="FunFam" id="1.10.10.10:FF:000322">
    <property type="entry name" value="Probable disease resistance protein At1g63360"/>
    <property type="match status" value="1"/>
</dbReference>
<evidence type="ECO:0000256" key="6">
    <source>
        <dbReference type="ARBA" id="ARBA00022840"/>
    </source>
</evidence>
<dbReference type="Gene3D" id="1.10.10.10">
    <property type="entry name" value="Winged helix-like DNA-binding domain superfamily/Winged helix DNA-binding domain"/>
    <property type="match status" value="1"/>
</dbReference>
<dbReference type="SUPFAM" id="SSF52058">
    <property type="entry name" value="L domain-like"/>
    <property type="match status" value="1"/>
</dbReference>
<dbReference type="InterPro" id="IPR058922">
    <property type="entry name" value="WHD_DRP"/>
</dbReference>
<feature type="domain" description="Disease resistance N-terminal" evidence="8">
    <location>
        <begin position="14"/>
        <end position="97"/>
    </location>
</feature>
<evidence type="ECO:0000313" key="11">
    <source>
        <dbReference type="EMBL" id="UBY07360.1"/>
    </source>
</evidence>
<feature type="domain" description="R13L1/DRL21-like LRR repeat region" evidence="10">
    <location>
        <begin position="664"/>
        <end position="781"/>
    </location>
</feature>
<dbReference type="GO" id="GO:0002758">
    <property type="term" value="P:innate immune response-activating signaling pathway"/>
    <property type="evidence" value="ECO:0007669"/>
    <property type="project" value="UniProtKB-ARBA"/>
</dbReference>
<dbReference type="InterPro" id="IPR042197">
    <property type="entry name" value="Apaf_helical"/>
</dbReference>
<dbReference type="Pfam" id="PF18052">
    <property type="entry name" value="Rx_N"/>
    <property type="match status" value="1"/>
</dbReference>
<evidence type="ECO:0000256" key="4">
    <source>
        <dbReference type="ARBA" id="ARBA00022741"/>
    </source>
</evidence>
<dbReference type="GO" id="GO:0009626">
    <property type="term" value="P:plant-type hypersensitive response"/>
    <property type="evidence" value="ECO:0007669"/>
    <property type="project" value="UniProtKB-ARBA"/>
</dbReference>
<sequence length="1132" mass="128427">MAELVATMVVGPLLSIVKQKASSYLLDKYKVMEGMEEQHRVLKRKLRAILDVITDAEQAASHRDGAMAWLEEVKRVAYEANEVFDEFNYEALRREANKNGHYSKLGFDAVKLFPTHNRFVFREKMGKKLCRIVQAIEVLVAEMNAFGFKYQQEASASKDWRQTDHAIFDPKEIISRSRALDTKNIVDMLVGHASDENLMLIYNEPEIQKHFELLIWVCVSDSFEVESLARSILEFLPQRSTVESDSKKSPLNRLQDGLRGCRYLLVLDDVWNREIDKWEKLKARLTHGAKGSVVLTTTRDGGVAKIMGSTRAFGLQKEEERPAELVKMVGDIVKRCRGSPLAATALGSVLRTKSSEEEWKAIAIRSNICTEESGILPILKLSYNDLSSQMKQCFSFCAVFPKDYEIDVDKLIQLWIAHGFIHEQKEVRPETIGQRIFSELASRSFFVEVKHVRVSFNERWGRHNYSKHTCKIHDLMHDVALSTMEKECALAPEKPGQIEWLPSTARHLLLSREEPASILNDSLAKISPAIQTLLCNREMKHPLLHLSKYSSLKALQLCTWSRSFPLESKHLHHLRYLDLSSSWIKALPEDISILYNLQTLNVSGCNKLCRLPKHMKYMTALRHLYTHGCPRMRSMPGDLQKLLSLQTLTCFVAGPTGSECSGVGELEQLNLGGELQLHQLENVTEEDAKAVNLNNKKELRELTLKWTFAGRDDARVLECLKPHDGLQAIRIKSYGGTIFPTWMAMLLNMVEIHLSHCKKLQWLFSCGTSFTFPNLKVFTLRGLECLERLTNEEQDEEIIFPQLEKLCVIDCPKLTMKAKSPKLTGLDFEKGEEEIFLWVARYMTSLTNLKLKNLEGTESTPAAAAAVADLSLTQIVDVKKRWNHHDFPLEEMSLDGLKSGVPELCACFVQLQELCIKNCPALVHWPEKEFQSLVSLRSLEIWSCNQLRSSKLPASLRKMIIEDCSKLKSIFSRSQQQGESAAPILQGSPVHSEVLSSSAVARVEHLPCPCLESILIEGCDSLTGVLDLPPSLKEIVVYGCCELRSVESHSGEFPSLERLYIENCKTLSSLPDGSQAYASLQSLTIENCPGIKRLPTCLQQCLSSLRHKRLDARYQEPSLLKPKTWRNAFRRD</sequence>
<dbReference type="Pfam" id="PF00931">
    <property type="entry name" value="NB-ARC"/>
    <property type="match status" value="1"/>
</dbReference>
<dbReference type="SUPFAM" id="SSF52540">
    <property type="entry name" value="P-loop containing nucleoside triphosphate hydrolases"/>
    <property type="match status" value="1"/>
</dbReference>
<dbReference type="Gene3D" id="1.20.5.4130">
    <property type="match status" value="1"/>
</dbReference>
<dbReference type="PRINTS" id="PR00364">
    <property type="entry name" value="DISEASERSIST"/>
</dbReference>
<evidence type="ECO:0000259" key="9">
    <source>
        <dbReference type="Pfam" id="PF23559"/>
    </source>
</evidence>
<dbReference type="PANTHER" id="PTHR36766">
    <property type="entry name" value="PLANT BROAD-SPECTRUM MILDEW RESISTANCE PROTEIN RPW8"/>
    <property type="match status" value="1"/>
</dbReference>
<dbReference type="GO" id="GO:0042742">
    <property type="term" value="P:defense response to bacterium"/>
    <property type="evidence" value="ECO:0007669"/>
    <property type="project" value="UniProtKB-ARBA"/>
</dbReference>
<proteinExistence type="evidence at transcript level"/>
<reference evidence="11" key="1">
    <citation type="submission" date="2021-07" db="EMBL/GenBank/DDBJ databases">
        <title>Genome-wide identification of the NLR gene family in Haynaldia villosa by SMRT-RenSeq.</title>
        <authorList>
            <person name="Huang Z."/>
            <person name="Qiao F."/>
            <person name="Yang B."/>
            <person name="Liu J."/>
            <person name="Liu Y."/>
            <person name="Wulff B.B.H."/>
            <person name="Hu P."/>
            <person name="Lv Z."/>
            <person name="Zhang R."/>
            <person name="Chen P."/>
            <person name="Xing L."/>
            <person name="Cao A."/>
        </authorList>
    </citation>
    <scope>NUCLEOTIDE SEQUENCE</scope>
    <source>
        <strain evidence="11">Hv_Contig_867_nlr_1</strain>
    </source>
</reference>
<dbReference type="SUPFAM" id="SSF52047">
    <property type="entry name" value="RNI-like"/>
    <property type="match status" value="1"/>
</dbReference>
<evidence type="ECO:0000256" key="3">
    <source>
        <dbReference type="ARBA" id="ARBA00022737"/>
    </source>
</evidence>
<feature type="domain" description="NB-ARC" evidence="7">
    <location>
        <begin position="201"/>
        <end position="312"/>
    </location>
</feature>
<dbReference type="Gene3D" id="3.80.10.10">
    <property type="entry name" value="Ribonuclease Inhibitor"/>
    <property type="match status" value="3"/>
</dbReference>
<dbReference type="PANTHER" id="PTHR36766:SF55">
    <property type="entry name" value="OS11G0492900 PROTEIN"/>
    <property type="match status" value="1"/>
</dbReference>
<name>A0A8K1IAV9_9POAL</name>
<dbReference type="Pfam" id="PF23559">
    <property type="entry name" value="WHD_DRP"/>
    <property type="match status" value="1"/>
</dbReference>
<dbReference type="InterPro" id="IPR041118">
    <property type="entry name" value="Rx_N"/>
</dbReference>